<keyword evidence="2" id="KW-1133">Transmembrane helix</keyword>
<feature type="transmembrane region" description="Helical" evidence="2">
    <location>
        <begin position="142"/>
        <end position="165"/>
    </location>
</feature>
<feature type="transmembrane region" description="Helical" evidence="2">
    <location>
        <begin position="74"/>
        <end position="97"/>
    </location>
</feature>
<dbReference type="Proteomes" id="UP000572635">
    <property type="component" value="Unassembled WGS sequence"/>
</dbReference>
<protein>
    <submittedName>
        <fullName evidence="3">Uncharacterized protein</fullName>
    </submittedName>
</protein>
<feature type="compositionally biased region" description="Acidic residues" evidence="1">
    <location>
        <begin position="51"/>
        <end position="60"/>
    </location>
</feature>
<sequence>MSTDSNDGGRTETTPDAKAGVQVPDAPGQAREEHPGEGGGDLAEDAGRPDEEIEDTEEAEAPTGPPGALSTETFGIAGLLALLGSLIGTRLVELLASSTAASQEGAMKAIALGDGVFALVAVALSAAGLTAASPDTRPWARWLSTAVLLVGVLLVAAAVAAYLMVPPPAPPQPMIPGM</sequence>
<gene>
    <name evidence="3" type="ORF">HDA36_002317</name>
</gene>
<feature type="transmembrane region" description="Helical" evidence="2">
    <location>
        <begin position="109"/>
        <end position="130"/>
    </location>
</feature>
<comment type="caution">
    <text evidence="3">The sequence shown here is derived from an EMBL/GenBank/DDBJ whole genome shotgun (WGS) entry which is preliminary data.</text>
</comment>
<evidence type="ECO:0000313" key="3">
    <source>
        <dbReference type="EMBL" id="MBB5432233.1"/>
    </source>
</evidence>
<reference evidence="3 4" key="1">
    <citation type="submission" date="2020-08" db="EMBL/GenBank/DDBJ databases">
        <title>Sequencing the genomes of 1000 actinobacteria strains.</title>
        <authorList>
            <person name="Klenk H.-P."/>
        </authorList>
    </citation>
    <scope>NUCLEOTIDE SEQUENCE [LARGE SCALE GENOMIC DNA]</scope>
    <source>
        <strain evidence="3 4">DSM 44551</strain>
    </source>
</reference>
<evidence type="ECO:0000256" key="1">
    <source>
        <dbReference type="SAM" id="MobiDB-lite"/>
    </source>
</evidence>
<feature type="region of interest" description="Disordered" evidence="1">
    <location>
        <begin position="1"/>
        <end position="68"/>
    </location>
</feature>
<proteinExistence type="predicted"/>
<evidence type="ECO:0000313" key="4">
    <source>
        <dbReference type="Proteomes" id="UP000572635"/>
    </source>
</evidence>
<dbReference type="EMBL" id="JACHDB010000001">
    <property type="protein sequence ID" value="MBB5432233.1"/>
    <property type="molecule type" value="Genomic_DNA"/>
</dbReference>
<keyword evidence="2" id="KW-0472">Membrane</keyword>
<accession>A0A7W8VDP5</accession>
<keyword evidence="2" id="KW-0812">Transmembrane</keyword>
<dbReference type="AlphaFoldDB" id="A0A7W8VDP5"/>
<dbReference type="RefSeq" id="WP_184391828.1">
    <property type="nucleotide sequence ID" value="NZ_BAAAJD010000088.1"/>
</dbReference>
<keyword evidence="4" id="KW-1185">Reference proteome</keyword>
<name>A0A7W8VDP5_9ACTN</name>
<organism evidence="3 4">
    <name type="scientific">Nocardiopsis composta</name>
    <dbReference type="NCBI Taxonomy" id="157465"/>
    <lineage>
        <taxon>Bacteria</taxon>
        <taxon>Bacillati</taxon>
        <taxon>Actinomycetota</taxon>
        <taxon>Actinomycetes</taxon>
        <taxon>Streptosporangiales</taxon>
        <taxon>Nocardiopsidaceae</taxon>
        <taxon>Nocardiopsis</taxon>
    </lineage>
</organism>
<evidence type="ECO:0000256" key="2">
    <source>
        <dbReference type="SAM" id="Phobius"/>
    </source>
</evidence>